<dbReference type="EMBL" id="KQ417371">
    <property type="protein sequence ID" value="KOF92218.1"/>
    <property type="molecule type" value="Genomic_DNA"/>
</dbReference>
<organism evidence="1">
    <name type="scientific">Octopus bimaculoides</name>
    <name type="common">California two-spotted octopus</name>
    <dbReference type="NCBI Taxonomy" id="37653"/>
    <lineage>
        <taxon>Eukaryota</taxon>
        <taxon>Metazoa</taxon>
        <taxon>Spiralia</taxon>
        <taxon>Lophotrochozoa</taxon>
        <taxon>Mollusca</taxon>
        <taxon>Cephalopoda</taxon>
        <taxon>Coleoidea</taxon>
        <taxon>Octopodiformes</taxon>
        <taxon>Octopoda</taxon>
        <taxon>Incirrata</taxon>
        <taxon>Octopodidae</taxon>
        <taxon>Octopus</taxon>
    </lineage>
</organism>
<sequence>MSSDLNPSPLCVHVYLFWLPPTKCHIVSLIRSTGLTSLSLFTLFLSSACPLHKLYFCTVTIANFVSDSVEPN</sequence>
<accession>A0A0L8HSH5</accession>
<evidence type="ECO:0000313" key="1">
    <source>
        <dbReference type="EMBL" id="KOF92218.1"/>
    </source>
</evidence>
<name>A0A0L8HSH5_OCTBM</name>
<protein>
    <submittedName>
        <fullName evidence="1">Uncharacterized protein</fullName>
    </submittedName>
</protein>
<proteinExistence type="predicted"/>
<reference evidence="1" key="1">
    <citation type="submission" date="2015-07" db="EMBL/GenBank/DDBJ databases">
        <title>MeaNS - Measles Nucleotide Surveillance Program.</title>
        <authorList>
            <person name="Tran T."/>
            <person name="Druce J."/>
        </authorList>
    </citation>
    <scope>NUCLEOTIDE SEQUENCE</scope>
    <source>
        <strain evidence="1">UCB-OBI-ISO-001</strain>
        <tissue evidence="1">Gonad</tissue>
    </source>
</reference>
<dbReference type="AlphaFoldDB" id="A0A0L8HSH5"/>
<gene>
    <name evidence="1" type="ORF">OCBIM_22007048mg</name>
</gene>